<dbReference type="EC" id="1.5.3.1" evidence="3"/>
<protein>
    <submittedName>
        <fullName evidence="3">Sarcosine oxidase beta subunit</fullName>
        <ecNumber evidence="3">1.5.3.1</ecNumber>
    </submittedName>
</protein>
<sequence length="399" mass="42385">MASLLTDLTPEHSTDLPESADVVVIGGGVIGMSVAYHLVEAGVQNVVLLERGALGAGSSAKPLGGVRGTFSDPNNIRLGRHSLAKFRDFESTHGIDISFREVGYLFLCRTPEELAACEASVELQNSLGGNSRMVSPHEAQRINPYIAPGALLGAQFSPEDGLACPRSVVDGYASLSKELGLVIADRTQVTGIEASNGSVESVQTSRGTIRTTSVICCAGAWSASIGNMVGVDLPVVPVKRQIGITRPDGGPTPPVIPFTLDLGTTMYFHNYDDQLLLGISNPGQEKGFDRDFSFDWVPDFNASAEICAPALSDRELEHGWAGLYENTPDRNALIGASEDVRGFSYATGFSGHGFLQAPGVGEIMADLHLGRESFMDASGFSAERFSCQNVPQLNEVHII</sequence>
<keyword evidence="1 3" id="KW-0560">Oxidoreductase</keyword>
<dbReference type="AlphaFoldDB" id="A0A1R4FFI7"/>
<dbReference type="Gene3D" id="3.50.50.60">
    <property type="entry name" value="FAD/NAD(P)-binding domain"/>
    <property type="match status" value="1"/>
</dbReference>
<dbReference type="RefSeq" id="WP_086995658.1">
    <property type="nucleotide sequence ID" value="NZ_FUHW01000016.1"/>
</dbReference>
<dbReference type="Gene3D" id="3.30.9.10">
    <property type="entry name" value="D-Amino Acid Oxidase, subunit A, domain 2"/>
    <property type="match status" value="1"/>
</dbReference>
<dbReference type="InterPro" id="IPR036188">
    <property type="entry name" value="FAD/NAD-bd_sf"/>
</dbReference>
<dbReference type="GO" id="GO:0005737">
    <property type="term" value="C:cytoplasm"/>
    <property type="evidence" value="ECO:0007669"/>
    <property type="project" value="TreeGrafter"/>
</dbReference>
<dbReference type="Proteomes" id="UP000195913">
    <property type="component" value="Unassembled WGS sequence"/>
</dbReference>
<name>A0A1R4FFI7_9MICC</name>
<accession>A0A1R4FFI7</accession>
<keyword evidence="4" id="KW-1185">Reference proteome</keyword>
<evidence type="ECO:0000256" key="1">
    <source>
        <dbReference type="ARBA" id="ARBA00023002"/>
    </source>
</evidence>
<dbReference type="Pfam" id="PF01266">
    <property type="entry name" value="DAO"/>
    <property type="match status" value="1"/>
</dbReference>
<dbReference type="SUPFAM" id="SSF51905">
    <property type="entry name" value="FAD/NAD(P)-binding domain"/>
    <property type="match status" value="1"/>
</dbReference>
<reference evidence="3 4" key="1">
    <citation type="submission" date="2017-02" db="EMBL/GenBank/DDBJ databases">
        <authorList>
            <person name="Peterson S.W."/>
        </authorList>
    </citation>
    <scope>NUCLEOTIDE SEQUENCE [LARGE SCALE GENOMIC DNA]</scope>
    <source>
        <strain evidence="3 4">B Ar 00.02</strain>
    </source>
</reference>
<proteinExistence type="predicted"/>
<evidence type="ECO:0000313" key="4">
    <source>
        <dbReference type="Proteomes" id="UP000195913"/>
    </source>
</evidence>
<organism evidence="3 4">
    <name type="scientific">Arthrobacter rhombi</name>
    <dbReference type="NCBI Taxonomy" id="71253"/>
    <lineage>
        <taxon>Bacteria</taxon>
        <taxon>Bacillati</taxon>
        <taxon>Actinomycetota</taxon>
        <taxon>Actinomycetes</taxon>
        <taxon>Micrococcales</taxon>
        <taxon>Micrococcaceae</taxon>
        <taxon>Arthrobacter</taxon>
    </lineage>
</organism>
<dbReference type="PANTHER" id="PTHR13847:SF287">
    <property type="entry name" value="FAD-DEPENDENT OXIDOREDUCTASE DOMAIN-CONTAINING PROTEIN 1"/>
    <property type="match status" value="1"/>
</dbReference>
<evidence type="ECO:0000259" key="2">
    <source>
        <dbReference type="Pfam" id="PF01266"/>
    </source>
</evidence>
<evidence type="ECO:0000313" key="3">
    <source>
        <dbReference type="EMBL" id="SJM54760.1"/>
    </source>
</evidence>
<dbReference type="InterPro" id="IPR006076">
    <property type="entry name" value="FAD-dep_OxRdtase"/>
</dbReference>
<feature type="domain" description="FAD dependent oxidoreductase" evidence="2">
    <location>
        <begin position="21"/>
        <end position="367"/>
    </location>
</feature>
<dbReference type="GO" id="GO:0008115">
    <property type="term" value="F:sarcosine oxidase activity"/>
    <property type="evidence" value="ECO:0007669"/>
    <property type="project" value="UniProtKB-EC"/>
</dbReference>
<dbReference type="EMBL" id="FUHW01000016">
    <property type="protein sequence ID" value="SJM54760.1"/>
    <property type="molecule type" value="Genomic_DNA"/>
</dbReference>
<dbReference type="PANTHER" id="PTHR13847">
    <property type="entry name" value="SARCOSINE DEHYDROGENASE-RELATED"/>
    <property type="match status" value="1"/>
</dbReference>
<gene>
    <name evidence="3" type="ORF">FM101_03785</name>
</gene>